<evidence type="ECO:0000256" key="7">
    <source>
        <dbReference type="ARBA" id="ARBA00022723"/>
    </source>
</evidence>
<keyword evidence="7" id="KW-0479">Metal-binding</keyword>
<dbReference type="Pfam" id="PF00266">
    <property type="entry name" value="Aminotran_5"/>
    <property type="match status" value="1"/>
</dbReference>
<evidence type="ECO:0000256" key="10">
    <source>
        <dbReference type="ARBA" id="ARBA00023014"/>
    </source>
</evidence>
<keyword evidence="8" id="KW-0663">Pyridoxal phosphate</keyword>
<comment type="similarity">
    <text evidence="3">Belongs to the class-V pyridoxal-phosphate-dependent aminotransferase family. NifS/IscS subfamily.</text>
</comment>
<dbReference type="InterPro" id="IPR020578">
    <property type="entry name" value="Aminotrans_V_PyrdxlP_BS"/>
</dbReference>
<evidence type="ECO:0000256" key="5">
    <source>
        <dbReference type="ARBA" id="ARBA00013558"/>
    </source>
</evidence>
<dbReference type="InterPro" id="IPR000192">
    <property type="entry name" value="Aminotrans_V_dom"/>
</dbReference>
<dbReference type="PANTHER" id="PTHR11601">
    <property type="entry name" value="CYSTEINE DESULFURYLASE FAMILY MEMBER"/>
    <property type="match status" value="1"/>
</dbReference>
<name>A0A840AJ11_9HYPH</name>
<dbReference type="RefSeq" id="WP_183396800.1">
    <property type="nucleotide sequence ID" value="NZ_JACIDS010000001.1"/>
</dbReference>
<dbReference type="InterPro" id="IPR015424">
    <property type="entry name" value="PyrdxlP-dep_Trfase"/>
</dbReference>
<sequence>MASERIYLDYNAGAPLRMEARDALIEALSARGNASSVHAEGRAQRARIERARRQVGALVGASAENVVFTSGGTEANATVLSPRMRLGATEIAIDRLLVGASEHPSVLAGGRFAEDQIIRIPVDGDGVIDLEALGAELSAIAKAGERALVSLMLANNETGTIQPVAAVAALARSFGALVHTDAIQAAGRIPIDIGALGVDLLTLSAHKIGGPQGAGAIVFGGDLVRPLPLVTGGGQEKRHRAGTENVAAIVAFGAAAEAAVADLARAEEWRGWRDRIAASAAPAIVVGAGAERLPQTLCLAAEGFSAETLVIALDLEGVAISAGSACSSGKVGVSHVMKAMNLADSVAKSAVRVSFGWETGEKDILKFTEAWRRVMERRAPAVTRAA</sequence>
<keyword evidence="15" id="KW-1185">Reference proteome</keyword>
<dbReference type="InterPro" id="IPR015421">
    <property type="entry name" value="PyrdxlP-dep_Trfase_major"/>
</dbReference>
<comment type="cofactor">
    <cofactor evidence="1 12">
        <name>pyridoxal 5'-phosphate</name>
        <dbReference type="ChEBI" id="CHEBI:597326"/>
    </cofactor>
</comment>
<comment type="caution">
    <text evidence="14">The sequence shown here is derived from an EMBL/GenBank/DDBJ whole genome shotgun (WGS) entry which is preliminary data.</text>
</comment>
<dbReference type="GO" id="GO:0031071">
    <property type="term" value="F:cysteine desulfurase activity"/>
    <property type="evidence" value="ECO:0007669"/>
    <property type="project" value="UniProtKB-EC"/>
</dbReference>
<dbReference type="Gene3D" id="3.90.1150.10">
    <property type="entry name" value="Aspartate Aminotransferase, domain 1"/>
    <property type="match status" value="1"/>
</dbReference>
<dbReference type="GO" id="GO:0051536">
    <property type="term" value="F:iron-sulfur cluster binding"/>
    <property type="evidence" value="ECO:0007669"/>
    <property type="project" value="UniProtKB-KW"/>
</dbReference>
<dbReference type="PANTHER" id="PTHR11601:SF34">
    <property type="entry name" value="CYSTEINE DESULFURASE"/>
    <property type="match status" value="1"/>
</dbReference>
<dbReference type="SUPFAM" id="SSF53383">
    <property type="entry name" value="PLP-dependent transferases"/>
    <property type="match status" value="1"/>
</dbReference>
<dbReference type="Gene3D" id="3.40.640.10">
    <property type="entry name" value="Type I PLP-dependent aspartate aminotransferase-like (Major domain)"/>
    <property type="match status" value="1"/>
</dbReference>
<dbReference type="Proteomes" id="UP000553963">
    <property type="component" value="Unassembled WGS sequence"/>
</dbReference>
<comment type="function">
    <text evidence="2">Catalyzes the removal of elemental sulfur atoms from cysteine to produce alanine. Seems to participate in the biosynthesis of the nitrogenase metalloclusters by providing the inorganic sulfur required for the Fe-S core formation.</text>
</comment>
<evidence type="ECO:0000256" key="12">
    <source>
        <dbReference type="RuleBase" id="RU004504"/>
    </source>
</evidence>
<protein>
    <recommendedName>
        <fullName evidence="5">Cysteine desulfurase</fullName>
        <ecNumber evidence="4">2.8.1.7</ecNumber>
    </recommendedName>
</protein>
<dbReference type="AlphaFoldDB" id="A0A840AJ11"/>
<evidence type="ECO:0000256" key="9">
    <source>
        <dbReference type="ARBA" id="ARBA00023004"/>
    </source>
</evidence>
<keyword evidence="9" id="KW-0408">Iron</keyword>
<evidence type="ECO:0000259" key="13">
    <source>
        <dbReference type="Pfam" id="PF00266"/>
    </source>
</evidence>
<feature type="domain" description="Aminotransferase class V" evidence="13">
    <location>
        <begin position="6"/>
        <end position="366"/>
    </location>
</feature>
<evidence type="ECO:0000256" key="11">
    <source>
        <dbReference type="ARBA" id="ARBA00050776"/>
    </source>
</evidence>
<organism evidence="14 15">
    <name type="scientific">Kaistia hirudinis</name>
    <dbReference type="NCBI Taxonomy" id="1293440"/>
    <lineage>
        <taxon>Bacteria</taxon>
        <taxon>Pseudomonadati</taxon>
        <taxon>Pseudomonadota</taxon>
        <taxon>Alphaproteobacteria</taxon>
        <taxon>Hyphomicrobiales</taxon>
        <taxon>Kaistiaceae</taxon>
        <taxon>Kaistia</taxon>
    </lineage>
</organism>
<dbReference type="EC" id="2.8.1.7" evidence="4"/>
<gene>
    <name evidence="14" type="ORF">GGR25_000123</name>
</gene>
<keyword evidence="6 14" id="KW-0808">Transferase</keyword>
<dbReference type="GO" id="GO:0046872">
    <property type="term" value="F:metal ion binding"/>
    <property type="evidence" value="ECO:0007669"/>
    <property type="project" value="UniProtKB-KW"/>
</dbReference>
<dbReference type="PROSITE" id="PS00595">
    <property type="entry name" value="AA_TRANSFER_CLASS_5"/>
    <property type="match status" value="1"/>
</dbReference>
<evidence type="ECO:0000256" key="2">
    <source>
        <dbReference type="ARBA" id="ARBA00003120"/>
    </source>
</evidence>
<dbReference type="PIRSF" id="PIRSF005572">
    <property type="entry name" value="NifS"/>
    <property type="match status" value="1"/>
</dbReference>
<dbReference type="InterPro" id="IPR016454">
    <property type="entry name" value="Cysteine_dSase"/>
</dbReference>
<proteinExistence type="inferred from homology"/>
<evidence type="ECO:0000256" key="6">
    <source>
        <dbReference type="ARBA" id="ARBA00022679"/>
    </source>
</evidence>
<reference evidence="14 15" key="1">
    <citation type="submission" date="2020-08" db="EMBL/GenBank/DDBJ databases">
        <title>Genomic Encyclopedia of Type Strains, Phase IV (KMG-IV): sequencing the most valuable type-strain genomes for metagenomic binning, comparative biology and taxonomic classification.</title>
        <authorList>
            <person name="Goeker M."/>
        </authorList>
    </citation>
    <scope>NUCLEOTIDE SEQUENCE [LARGE SCALE GENOMIC DNA]</scope>
    <source>
        <strain evidence="14 15">DSM 25966</strain>
    </source>
</reference>
<dbReference type="Gene3D" id="1.10.260.50">
    <property type="match status" value="1"/>
</dbReference>
<evidence type="ECO:0000256" key="1">
    <source>
        <dbReference type="ARBA" id="ARBA00001933"/>
    </source>
</evidence>
<dbReference type="InterPro" id="IPR015422">
    <property type="entry name" value="PyrdxlP-dep_Trfase_small"/>
</dbReference>
<evidence type="ECO:0000256" key="3">
    <source>
        <dbReference type="ARBA" id="ARBA00006490"/>
    </source>
</evidence>
<evidence type="ECO:0000313" key="14">
    <source>
        <dbReference type="EMBL" id="MBB3929104.1"/>
    </source>
</evidence>
<dbReference type="EMBL" id="JACIDS010000001">
    <property type="protein sequence ID" value="MBB3929104.1"/>
    <property type="molecule type" value="Genomic_DNA"/>
</dbReference>
<accession>A0A840AJ11</accession>
<comment type="catalytic activity">
    <reaction evidence="11">
        <text>(sulfur carrier)-H + L-cysteine = (sulfur carrier)-SH + L-alanine</text>
        <dbReference type="Rhea" id="RHEA:43892"/>
        <dbReference type="Rhea" id="RHEA-COMP:14737"/>
        <dbReference type="Rhea" id="RHEA-COMP:14739"/>
        <dbReference type="ChEBI" id="CHEBI:29917"/>
        <dbReference type="ChEBI" id="CHEBI:35235"/>
        <dbReference type="ChEBI" id="CHEBI:57972"/>
        <dbReference type="ChEBI" id="CHEBI:64428"/>
        <dbReference type="EC" id="2.8.1.7"/>
    </reaction>
</comment>
<evidence type="ECO:0000256" key="8">
    <source>
        <dbReference type="ARBA" id="ARBA00022898"/>
    </source>
</evidence>
<evidence type="ECO:0000313" key="15">
    <source>
        <dbReference type="Proteomes" id="UP000553963"/>
    </source>
</evidence>
<keyword evidence="10" id="KW-0411">Iron-sulfur</keyword>
<evidence type="ECO:0000256" key="4">
    <source>
        <dbReference type="ARBA" id="ARBA00012239"/>
    </source>
</evidence>